<dbReference type="GO" id="GO:0005737">
    <property type="term" value="C:cytoplasm"/>
    <property type="evidence" value="ECO:0007669"/>
    <property type="project" value="UniProtKB-SubCell"/>
</dbReference>
<proteinExistence type="inferred from homology"/>
<feature type="binding site" evidence="19">
    <location>
        <position position="466"/>
    </location>
    <ligand>
        <name>Mg(2+)</name>
        <dbReference type="ChEBI" id="CHEBI:18420"/>
    </ligand>
</feature>
<dbReference type="Proteomes" id="UP000243205">
    <property type="component" value="Unassembled WGS sequence"/>
</dbReference>
<dbReference type="RefSeq" id="WP_092077258.1">
    <property type="nucleotide sequence ID" value="NZ_CALFZY010000012.1"/>
</dbReference>
<accession>A0A1G7AQD6</accession>
<dbReference type="GO" id="GO:0008965">
    <property type="term" value="F:phosphoenolpyruvate-protein phosphotransferase activity"/>
    <property type="evidence" value="ECO:0007669"/>
    <property type="project" value="UniProtKB-EC"/>
</dbReference>
<dbReference type="PROSITE" id="PS00370">
    <property type="entry name" value="PEP_ENZYMES_PHOS_SITE"/>
    <property type="match status" value="1"/>
</dbReference>
<evidence type="ECO:0000256" key="3">
    <source>
        <dbReference type="ARBA" id="ARBA00004496"/>
    </source>
</evidence>
<dbReference type="InterPro" id="IPR008731">
    <property type="entry name" value="PTS_EIN"/>
</dbReference>
<evidence type="ECO:0000256" key="14">
    <source>
        <dbReference type="ARBA" id="ARBA00022842"/>
    </source>
</evidence>
<protein>
    <recommendedName>
        <fullName evidence="6 16">Phosphoenolpyruvate-protein phosphotransferase</fullName>
        <ecNumber evidence="5 16">2.7.3.9</ecNumber>
    </recommendedName>
    <alternativeName>
        <fullName evidence="15 16">Phosphotransferase system, enzyme I</fullName>
    </alternativeName>
</protein>
<evidence type="ECO:0000256" key="6">
    <source>
        <dbReference type="ARBA" id="ARBA00016544"/>
    </source>
</evidence>
<evidence type="ECO:0000256" key="11">
    <source>
        <dbReference type="ARBA" id="ARBA00022683"/>
    </source>
</evidence>
<feature type="domain" description="Phosphotransferase system enzyme I N-terminal" evidence="22">
    <location>
        <begin position="14"/>
        <end position="137"/>
    </location>
</feature>
<feature type="binding site" evidence="18">
    <location>
        <position position="307"/>
    </location>
    <ligand>
        <name>phosphoenolpyruvate</name>
        <dbReference type="ChEBI" id="CHEBI:58702"/>
    </ligand>
</feature>
<evidence type="ECO:0000256" key="18">
    <source>
        <dbReference type="PIRSR" id="PIRSR000732-2"/>
    </source>
</evidence>
<comment type="function">
    <text evidence="16">General (non sugar-specific) component of the phosphoenolpyruvate-dependent sugar phosphotransferase system (sugar PTS). This major carbohydrate active-transport system catalyzes the phosphorylation of incoming sugar substrates concomitantly with their translocation across the cell membrane. Enzyme I transfers the phosphoryl group from phosphoenolpyruvate (PEP) to the phosphoryl carrier protein (HPr).</text>
</comment>
<feature type="domain" description="PEP-utilising enzyme mobile" evidence="20">
    <location>
        <begin position="164"/>
        <end position="236"/>
    </location>
</feature>
<dbReference type="SUPFAM" id="SSF51621">
    <property type="entry name" value="Phosphoenolpyruvate/pyruvate domain"/>
    <property type="match status" value="1"/>
</dbReference>
<comment type="subcellular location">
    <subcellularLocation>
        <location evidence="3 16">Cytoplasm</location>
    </subcellularLocation>
</comment>
<dbReference type="GO" id="GO:0016301">
    <property type="term" value="F:kinase activity"/>
    <property type="evidence" value="ECO:0007669"/>
    <property type="project" value="UniProtKB-KW"/>
</dbReference>
<dbReference type="SUPFAM" id="SSF47831">
    <property type="entry name" value="Enzyme I of the PEP:sugar phosphotransferase system HPr-binding (sub)domain"/>
    <property type="match status" value="1"/>
</dbReference>
<feature type="domain" description="PEP-utilising enzyme C-terminal" evidence="21">
    <location>
        <begin position="262"/>
        <end position="551"/>
    </location>
</feature>
<dbReference type="NCBIfam" id="TIGR01417">
    <property type="entry name" value="PTS_I_fam"/>
    <property type="match status" value="1"/>
</dbReference>
<keyword evidence="11 16" id="KW-0598">Phosphotransferase system</keyword>
<dbReference type="Pfam" id="PF05524">
    <property type="entry name" value="PEP-utilisers_N"/>
    <property type="match status" value="1"/>
</dbReference>
<evidence type="ECO:0000256" key="12">
    <source>
        <dbReference type="ARBA" id="ARBA00022723"/>
    </source>
</evidence>
<evidence type="ECO:0000256" key="10">
    <source>
        <dbReference type="ARBA" id="ARBA00022679"/>
    </source>
</evidence>
<dbReference type="EC" id="2.7.3.9" evidence="5 16"/>
<dbReference type="InterPro" id="IPR015813">
    <property type="entry name" value="Pyrv/PenolPyrv_kinase-like_dom"/>
</dbReference>
<evidence type="ECO:0000256" key="16">
    <source>
        <dbReference type="PIRNR" id="PIRNR000732"/>
    </source>
</evidence>
<evidence type="ECO:0000256" key="4">
    <source>
        <dbReference type="ARBA" id="ARBA00007837"/>
    </source>
</evidence>
<evidence type="ECO:0000259" key="20">
    <source>
        <dbReference type="Pfam" id="PF00391"/>
    </source>
</evidence>
<evidence type="ECO:0000256" key="8">
    <source>
        <dbReference type="ARBA" id="ARBA00022490"/>
    </source>
</evidence>
<evidence type="ECO:0000256" key="19">
    <source>
        <dbReference type="PIRSR" id="PIRSR000732-3"/>
    </source>
</evidence>
<evidence type="ECO:0000313" key="23">
    <source>
        <dbReference type="EMBL" id="SDE17003.1"/>
    </source>
</evidence>
<evidence type="ECO:0000256" key="7">
    <source>
        <dbReference type="ARBA" id="ARBA00022448"/>
    </source>
</evidence>
<feature type="binding site" evidence="18">
    <location>
        <begin position="465"/>
        <end position="466"/>
    </location>
    <ligand>
        <name>phosphoenolpyruvate</name>
        <dbReference type="ChEBI" id="CHEBI:58702"/>
    </ligand>
</feature>
<evidence type="ECO:0000256" key="1">
    <source>
        <dbReference type="ARBA" id="ARBA00000683"/>
    </source>
</evidence>
<dbReference type="Pfam" id="PF02896">
    <property type="entry name" value="PEP-utilizers_C"/>
    <property type="match status" value="1"/>
</dbReference>
<feature type="binding site" evidence="18">
    <location>
        <position position="343"/>
    </location>
    <ligand>
        <name>phosphoenolpyruvate</name>
        <dbReference type="ChEBI" id="CHEBI:58702"/>
    </ligand>
</feature>
<keyword evidence="10 16" id="KW-0808">Transferase</keyword>
<reference evidence="24" key="1">
    <citation type="submission" date="2016-10" db="EMBL/GenBank/DDBJ databases">
        <authorList>
            <person name="Varghese N."/>
            <person name="Submissions S."/>
        </authorList>
    </citation>
    <scope>NUCLEOTIDE SEQUENCE [LARGE SCALE GENOMIC DNA]</scope>
    <source>
        <strain evidence="24">DSM 8987</strain>
    </source>
</reference>
<name>A0A1G7AQD6_9BACT</name>
<feature type="binding site" evidence="18">
    <location>
        <position position="476"/>
    </location>
    <ligand>
        <name>phosphoenolpyruvate</name>
        <dbReference type="ChEBI" id="CHEBI:58702"/>
    </ligand>
</feature>
<comment type="catalytic activity">
    <reaction evidence="1 16">
        <text>L-histidyl-[protein] + phosphoenolpyruvate = N(pros)-phospho-L-histidyl-[protein] + pyruvate</text>
        <dbReference type="Rhea" id="RHEA:23880"/>
        <dbReference type="Rhea" id="RHEA-COMP:9745"/>
        <dbReference type="Rhea" id="RHEA-COMP:9746"/>
        <dbReference type="ChEBI" id="CHEBI:15361"/>
        <dbReference type="ChEBI" id="CHEBI:29979"/>
        <dbReference type="ChEBI" id="CHEBI:58702"/>
        <dbReference type="ChEBI" id="CHEBI:64837"/>
        <dbReference type="EC" id="2.7.3.9"/>
    </reaction>
</comment>
<evidence type="ECO:0000256" key="13">
    <source>
        <dbReference type="ARBA" id="ARBA00022777"/>
    </source>
</evidence>
<keyword evidence="9 16" id="KW-0762">Sugar transport</keyword>
<keyword evidence="12 16" id="KW-0479">Metal-binding</keyword>
<dbReference type="InterPro" id="IPR036637">
    <property type="entry name" value="Phosphohistidine_dom_sf"/>
</dbReference>
<evidence type="ECO:0000256" key="9">
    <source>
        <dbReference type="ARBA" id="ARBA00022597"/>
    </source>
</evidence>
<dbReference type="InterPro" id="IPR040442">
    <property type="entry name" value="Pyrv_kinase-like_dom_sf"/>
</dbReference>
<keyword evidence="13 16" id="KW-0418">Kinase</keyword>
<organism evidence="23 24">
    <name type="scientific">Desulfuromonas thiophila</name>
    <dbReference type="NCBI Taxonomy" id="57664"/>
    <lineage>
        <taxon>Bacteria</taxon>
        <taxon>Pseudomonadati</taxon>
        <taxon>Thermodesulfobacteriota</taxon>
        <taxon>Desulfuromonadia</taxon>
        <taxon>Desulfuromonadales</taxon>
        <taxon>Desulfuromonadaceae</taxon>
        <taxon>Desulfuromonas</taxon>
    </lineage>
</organism>
<dbReference type="PANTHER" id="PTHR46244">
    <property type="entry name" value="PHOSPHOENOLPYRUVATE-PROTEIN PHOSPHOTRANSFERASE"/>
    <property type="match status" value="1"/>
</dbReference>
<feature type="active site" description="Tele-phosphohistidine intermediate" evidence="17">
    <location>
        <position position="200"/>
    </location>
</feature>
<dbReference type="STRING" id="57664.SAMN05661003_104156"/>
<evidence type="ECO:0000259" key="22">
    <source>
        <dbReference type="Pfam" id="PF05524"/>
    </source>
</evidence>
<keyword evidence="23" id="KW-0670">Pyruvate</keyword>
<evidence type="ECO:0000313" key="24">
    <source>
        <dbReference type="Proteomes" id="UP000243205"/>
    </source>
</evidence>
<keyword evidence="24" id="KW-1185">Reference proteome</keyword>
<feature type="active site" description="Proton donor" evidence="17">
    <location>
        <position position="513"/>
    </location>
</feature>
<comment type="similarity">
    <text evidence="4 16">Belongs to the PEP-utilizing enzyme family.</text>
</comment>
<dbReference type="PANTHER" id="PTHR46244:SF6">
    <property type="entry name" value="PHOSPHOENOLPYRUVATE-PROTEIN PHOSPHOTRANSFERASE"/>
    <property type="match status" value="1"/>
</dbReference>
<dbReference type="InterPro" id="IPR036618">
    <property type="entry name" value="PtsI_HPr-bd_sf"/>
</dbReference>
<dbReference type="GO" id="GO:0009401">
    <property type="term" value="P:phosphoenolpyruvate-dependent sugar phosphotransferase system"/>
    <property type="evidence" value="ECO:0007669"/>
    <property type="project" value="UniProtKB-KW"/>
</dbReference>
<evidence type="ECO:0000259" key="21">
    <source>
        <dbReference type="Pfam" id="PF02896"/>
    </source>
</evidence>
<dbReference type="InterPro" id="IPR008279">
    <property type="entry name" value="PEP-util_enz_mobile_dom"/>
</dbReference>
<dbReference type="PRINTS" id="PR01736">
    <property type="entry name" value="PHPHTRNFRASE"/>
</dbReference>
<dbReference type="PIRSF" id="PIRSF000732">
    <property type="entry name" value="PTS_enzyme_I"/>
    <property type="match status" value="1"/>
</dbReference>
<keyword evidence="8 16" id="KW-0963">Cytoplasm</keyword>
<feature type="binding site" evidence="19">
    <location>
        <position position="442"/>
    </location>
    <ligand>
        <name>Mg(2+)</name>
        <dbReference type="ChEBI" id="CHEBI:18420"/>
    </ligand>
</feature>
<dbReference type="Gene3D" id="3.50.30.10">
    <property type="entry name" value="Phosphohistidine domain"/>
    <property type="match status" value="1"/>
</dbReference>
<dbReference type="Gene3D" id="1.10.274.10">
    <property type="entry name" value="PtsI, HPr-binding domain"/>
    <property type="match status" value="1"/>
</dbReference>
<dbReference type="OrthoDB" id="9765468at2"/>
<dbReference type="EMBL" id="FNAQ01000004">
    <property type="protein sequence ID" value="SDE17003.1"/>
    <property type="molecule type" value="Genomic_DNA"/>
</dbReference>
<dbReference type="InterPro" id="IPR018274">
    <property type="entry name" value="PEP_util_AS"/>
</dbReference>
<dbReference type="GO" id="GO:0046872">
    <property type="term" value="F:metal ion binding"/>
    <property type="evidence" value="ECO:0007669"/>
    <property type="project" value="UniProtKB-KW"/>
</dbReference>
<keyword evidence="14 16" id="KW-0460">Magnesium</keyword>
<dbReference type="InterPro" id="IPR006318">
    <property type="entry name" value="PTS_EI-like"/>
</dbReference>
<keyword evidence="7 16" id="KW-0813">Transport</keyword>
<dbReference type="Pfam" id="PF00391">
    <property type="entry name" value="PEP-utilizers"/>
    <property type="match status" value="1"/>
</dbReference>
<evidence type="ECO:0000256" key="17">
    <source>
        <dbReference type="PIRSR" id="PIRSR000732-1"/>
    </source>
</evidence>
<dbReference type="SUPFAM" id="SSF52009">
    <property type="entry name" value="Phosphohistidine domain"/>
    <property type="match status" value="1"/>
</dbReference>
<gene>
    <name evidence="23" type="ORF">SAMN05661003_104156</name>
</gene>
<evidence type="ECO:0000256" key="15">
    <source>
        <dbReference type="ARBA" id="ARBA00033235"/>
    </source>
</evidence>
<dbReference type="AlphaFoldDB" id="A0A1G7AQD6"/>
<evidence type="ECO:0000256" key="2">
    <source>
        <dbReference type="ARBA" id="ARBA00001946"/>
    </source>
</evidence>
<dbReference type="InterPro" id="IPR000121">
    <property type="entry name" value="PEP_util_C"/>
</dbReference>
<sequence length="593" mass="66176">MNGSAKTKEQFCLQGVAASPGIAIGEVYLLDRQRISVVEQQIGPEHLDAEVAAFSAAVELTRLQLEQVQEQLRQNCQQEPFHIIDTQLLILRDPLLYEATIARIRQLQINAAGALKQVLQELLRTFEGIADEYLRERGSDVELVGERILRNLQGHEQPRVARLERRSVIVAHDLSPADTCQLDRVQVVAFVTDLGGRTSHTAILARSLDIPAVVGLERVTQQLPAGAPVIIDGSSGLLIAYPTAETLRQYLEKKRRYEFYQKQLQVYRDLPACTRDGASIRLQANLEFLQEAEPARRNGAEGVGLLRTEFMYMARQQPPDEEEQLQAYRQILASFRPDPVTIRTLDVGGDKFASGICLADEANPAMGLRSIRLSLWEQRLLRQQLRAILRASAEGPVRLMFPMISGLSEVRQCRALLDEVMAELRLEGHPFDARLPVGIMVETPSAVFLADVLAEEVDFFSIGTNDLIQYCLAVDRSNEHVAYLYEPFHPAILRALTRVADAAHQAGIGLSVCGEMAGEPMFSIVLLALGYRELSMNSSGISRVKKLVRQWDSHSNSVLRETLLRQKTAADVLRCLQQQLASAFPEAVPELDY</sequence>
<comment type="cofactor">
    <cofactor evidence="2 16 19">
        <name>Mg(2+)</name>
        <dbReference type="ChEBI" id="CHEBI:18420"/>
    </cofactor>
</comment>
<dbReference type="InterPro" id="IPR050499">
    <property type="entry name" value="PEP-utilizing_PTS_enzyme"/>
</dbReference>
<dbReference type="InterPro" id="IPR024692">
    <property type="entry name" value="PTS_EI"/>
</dbReference>
<evidence type="ECO:0000256" key="5">
    <source>
        <dbReference type="ARBA" id="ARBA00012232"/>
    </source>
</evidence>
<dbReference type="Gene3D" id="3.20.20.60">
    <property type="entry name" value="Phosphoenolpyruvate-binding domains"/>
    <property type="match status" value="1"/>
</dbReference>